<comment type="caution">
    <text evidence="2">The sequence shown here is derived from an EMBL/GenBank/DDBJ whole genome shotgun (WGS) entry which is preliminary data.</text>
</comment>
<dbReference type="InterPro" id="IPR013249">
    <property type="entry name" value="RNA_pol_sigma70_r4_t2"/>
</dbReference>
<dbReference type="GO" id="GO:0006352">
    <property type="term" value="P:DNA-templated transcription initiation"/>
    <property type="evidence" value="ECO:0007669"/>
    <property type="project" value="InterPro"/>
</dbReference>
<organism evidence="2 3">
    <name type="scientific">Bacillus infantis</name>
    <dbReference type="NCBI Taxonomy" id="324767"/>
    <lineage>
        <taxon>Bacteria</taxon>
        <taxon>Bacillati</taxon>
        <taxon>Bacillota</taxon>
        <taxon>Bacilli</taxon>
        <taxon>Bacillales</taxon>
        <taxon>Bacillaceae</taxon>
        <taxon>Bacillus</taxon>
    </lineage>
</organism>
<accession>A0A5D4SFZ3</accession>
<dbReference type="AlphaFoldDB" id="A0A5D4SFZ3"/>
<gene>
    <name evidence="2" type="ORF">FZD47_21090</name>
</gene>
<dbReference type="RefSeq" id="WP_148950855.1">
    <property type="nucleotide sequence ID" value="NZ_VTES01000006.1"/>
</dbReference>
<dbReference type="Gene3D" id="1.10.10.10">
    <property type="entry name" value="Winged helix-like DNA-binding domain superfamily/Winged helix DNA-binding domain"/>
    <property type="match status" value="1"/>
</dbReference>
<evidence type="ECO:0000313" key="3">
    <source>
        <dbReference type="Proteomes" id="UP000323732"/>
    </source>
</evidence>
<dbReference type="SUPFAM" id="SSF88659">
    <property type="entry name" value="Sigma3 and sigma4 domains of RNA polymerase sigma factors"/>
    <property type="match status" value="1"/>
</dbReference>
<dbReference type="EMBL" id="VTES01000006">
    <property type="protein sequence ID" value="TYS60706.1"/>
    <property type="molecule type" value="Genomic_DNA"/>
</dbReference>
<dbReference type="InterPro" id="IPR013324">
    <property type="entry name" value="RNA_pol_sigma_r3/r4-like"/>
</dbReference>
<feature type="domain" description="RNA polymerase sigma factor 70 region 4 type 2" evidence="1">
    <location>
        <begin position="3"/>
        <end position="29"/>
    </location>
</feature>
<dbReference type="GO" id="GO:0016987">
    <property type="term" value="F:sigma factor activity"/>
    <property type="evidence" value="ECO:0007669"/>
    <property type="project" value="InterPro"/>
</dbReference>
<reference evidence="2 3" key="1">
    <citation type="submission" date="2019-08" db="EMBL/GenBank/DDBJ databases">
        <title>Bacillus genomes from the desert of Cuatro Cienegas, Coahuila.</title>
        <authorList>
            <person name="Olmedo-Alvarez G."/>
        </authorList>
    </citation>
    <scope>NUCLEOTIDE SEQUENCE [LARGE SCALE GENOMIC DNA]</scope>
    <source>
        <strain evidence="2 3">CH37_1T</strain>
    </source>
</reference>
<proteinExistence type="predicted"/>
<dbReference type="GO" id="GO:0003677">
    <property type="term" value="F:DNA binding"/>
    <property type="evidence" value="ECO:0007669"/>
    <property type="project" value="InterPro"/>
</dbReference>
<dbReference type="Proteomes" id="UP000323732">
    <property type="component" value="Unassembled WGS sequence"/>
</dbReference>
<dbReference type="Pfam" id="PF08281">
    <property type="entry name" value="Sigma70_r4_2"/>
    <property type="match status" value="1"/>
</dbReference>
<evidence type="ECO:0000259" key="1">
    <source>
        <dbReference type="Pfam" id="PF08281"/>
    </source>
</evidence>
<dbReference type="InterPro" id="IPR036388">
    <property type="entry name" value="WH-like_DNA-bd_sf"/>
</dbReference>
<name>A0A5D4SFZ3_9BACI</name>
<protein>
    <recommendedName>
        <fullName evidence="1">RNA polymerase sigma factor 70 region 4 type 2 domain-containing protein</fullName>
    </recommendedName>
</protein>
<sequence>MGLGKKYREVLVLRYIHELEIKEIAEILSML</sequence>
<evidence type="ECO:0000313" key="2">
    <source>
        <dbReference type="EMBL" id="TYS60706.1"/>
    </source>
</evidence>